<name>A0A1W0A7Q7_9STRA</name>
<dbReference type="OrthoDB" id="2021183at2759"/>
<dbReference type="AlphaFoldDB" id="A0A1W0A7Q7"/>
<protein>
    <submittedName>
        <fullName evidence="1">Uncharacterized protein</fullName>
    </submittedName>
</protein>
<sequence>MKSIAEYLHGVEDDVQKKRHLRNPWKESYKSLLETPFAAMDIFVQPMERASDEFTKGCWSDEFIKRTTETWFGATS</sequence>
<dbReference type="Proteomes" id="UP000243217">
    <property type="component" value="Unassembled WGS sequence"/>
</dbReference>
<evidence type="ECO:0000313" key="1">
    <source>
        <dbReference type="EMBL" id="OQS06211.1"/>
    </source>
</evidence>
<proteinExistence type="predicted"/>
<dbReference type="EMBL" id="JNBS01000366">
    <property type="protein sequence ID" value="OQS06211.1"/>
    <property type="molecule type" value="Genomic_DNA"/>
</dbReference>
<keyword evidence="2" id="KW-1185">Reference proteome</keyword>
<reference evidence="1 2" key="1">
    <citation type="journal article" date="2014" name="Genome Biol. Evol.">
        <title>The secreted proteins of Achlya hypogyna and Thraustotheca clavata identify the ancestral oomycete secretome and reveal gene acquisitions by horizontal gene transfer.</title>
        <authorList>
            <person name="Misner I."/>
            <person name="Blouin N."/>
            <person name="Leonard G."/>
            <person name="Richards T.A."/>
            <person name="Lane C.E."/>
        </authorList>
    </citation>
    <scope>NUCLEOTIDE SEQUENCE [LARGE SCALE GENOMIC DNA]</scope>
    <source>
        <strain evidence="1 2">ATCC 34112</strain>
    </source>
</reference>
<comment type="caution">
    <text evidence="1">The sequence shown here is derived from an EMBL/GenBank/DDBJ whole genome shotgun (WGS) entry which is preliminary data.</text>
</comment>
<evidence type="ECO:0000313" key="2">
    <source>
        <dbReference type="Proteomes" id="UP000243217"/>
    </source>
</evidence>
<organism evidence="1 2">
    <name type="scientific">Thraustotheca clavata</name>
    <dbReference type="NCBI Taxonomy" id="74557"/>
    <lineage>
        <taxon>Eukaryota</taxon>
        <taxon>Sar</taxon>
        <taxon>Stramenopiles</taxon>
        <taxon>Oomycota</taxon>
        <taxon>Saprolegniomycetes</taxon>
        <taxon>Saprolegniales</taxon>
        <taxon>Achlyaceae</taxon>
        <taxon>Thraustotheca</taxon>
    </lineage>
</organism>
<gene>
    <name evidence="1" type="ORF">THRCLA_20421</name>
</gene>
<accession>A0A1W0A7Q7</accession>